<organism evidence="5 6">
    <name type="scientific">Podila minutissima</name>
    <dbReference type="NCBI Taxonomy" id="64525"/>
    <lineage>
        <taxon>Eukaryota</taxon>
        <taxon>Fungi</taxon>
        <taxon>Fungi incertae sedis</taxon>
        <taxon>Mucoromycota</taxon>
        <taxon>Mortierellomycotina</taxon>
        <taxon>Mortierellomycetes</taxon>
        <taxon>Mortierellales</taxon>
        <taxon>Mortierellaceae</taxon>
        <taxon>Podila</taxon>
    </lineage>
</organism>
<keyword evidence="1 2" id="KW-0238">DNA-binding</keyword>
<dbReference type="InterPro" id="IPR009071">
    <property type="entry name" value="HMG_box_dom"/>
</dbReference>
<evidence type="ECO:0000259" key="4">
    <source>
        <dbReference type="PROSITE" id="PS50118"/>
    </source>
</evidence>
<keyword evidence="6" id="KW-1185">Reference proteome</keyword>
<dbReference type="Pfam" id="PF00505">
    <property type="entry name" value="HMG_box"/>
    <property type="match status" value="2"/>
</dbReference>
<dbReference type="EMBL" id="JAAAUY010000493">
    <property type="protein sequence ID" value="KAF9329237.1"/>
    <property type="molecule type" value="Genomic_DNA"/>
</dbReference>
<feature type="domain" description="HMG box" evidence="4">
    <location>
        <begin position="43"/>
        <end position="111"/>
    </location>
</feature>
<evidence type="ECO:0000313" key="5">
    <source>
        <dbReference type="EMBL" id="KAF9329237.1"/>
    </source>
</evidence>
<reference evidence="5" key="1">
    <citation type="journal article" date="2020" name="Fungal Divers.">
        <title>Resolving the Mortierellaceae phylogeny through synthesis of multi-gene phylogenetics and phylogenomics.</title>
        <authorList>
            <person name="Vandepol N."/>
            <person name="Liber J."/>
            <person name="Desiro A."/>
            <person name="Na H."/>
            <person name="Kennedy M."/>
            <person name="Barry K."/>
            <person name="Grigoriev I.V."/>
            <person name="Miller A.N."/>
            <person name="O'Donnell K."/>
            <person name="Stajich J.E."/>
            <person name="Bonito G."/>
        </authorList>
    </citation>
    <scope>NUCLEOTIDE SEQUENCE</scope>
    <source>
        <strain evidence="5">NVP1</strain>
    </source>
</reference>
<dbReference type="GO" id="GO:0003677">
    <property type="term" value="F:DNA binding"/>
    <property type="evidence" value="ECO:0007669"/>
    <property type="project" value="UniProtKB-UniRule"/>
</dbReference>
<evidence type="ECO:0000313" key="6">
    <source>
        <dbReference type="Proteomes" id="UP000696485"/>
    </source>
</evidence>
<dbReference type="CDD" id="cd00084">
    <property type="entry name" value="HMG-box_SF"/>
    <property type="match status" value="1"/>
</dbReference>
<comment type="caution">
    <text evidence="5">The sequence shown here is derived from an EMBL/GenBank/DDBJ whole genome shotgun (WGS) entry which is preliminary data.</text>
</comment>
<proteinExistence type="predicted"/>
<evidence type="ECO:0000256" key="3">
    <source>
        <dbReference type="SAM" id="MobiDB-lite"/>
    </source>
</evidence>
<feature type="region of interest" description="Disordered" evidence="3">
    <location>
        <begin position="1"/>
        <end position="33"/>
    </location>
</feature>
<dbReference type="GO" id="GO:0005634">
    <property type="term" value="C:nucleus"/>
    <property type="evidence" value="ECO:0007669"/>
    <property type="project" value="UniProtKB-UniRule"/>
</dbReference>
<gene>
    <name evidence="5" type="primary">EXP1_2</name>
    <name evidence="5" type="ORF">BG006_007655</name>
</gene>
<dbReference type="PANTHER" id="PTHR48112">
    <property type="entry name" value="HIGH MOBILITY GROUP PROTEIN DSP1"/>
    <property type="match status" value="1"/>
</dbReference>
<feature type="compositionally biased region" description="Basic and acidic residues" evidence="3">
    <location>
        <begin position="123"/>
        <end position="134"/>
    </location>
</feature>
<feature type="DNA-binding region" description="HMG box" evidence="2">
    <location>
        <begin position="43"/>
        <end position="111"/>
    </location>
</feature>
<feature type="DNA-binding region" description="HMG box" evidence="2">
    <location>
        <begin position="146"/>
        <end position="212"/>
    </location>
</feature>
<keyword evidence="2" id="KW-0539">Nucleus</keyword>
<dbReference type="SUPFAM" id="SSF47095">
    <property type="entry name" value="HMG-box"/>
    <property type="match status" value="2"/>
</dbReference>
<dbReference type="InterPro" id="IPR050342">
    <property type="entry name" value="HMGB"/>
</dbReference>
<feature type="domain" description="HMG box" evidence="4">
    <location>
        <begin position="146"/>
        <end position="212"/>
    </location>
</feature>
<dbReference type="Proteomes" id="UP000696485">
    <property type="component" value="Unassembled WGS sequence"/>
</dbReference>
<evidence type="ECO:0000256" key="1">
    <source>
        <dbReference type="ARBA" id="ARBA00023125"/>
    </source>
</evidence>
<dbReference type="PROSITE" id="PS50118">
    <property type="entry name" value="HMG_BOX_2"/>
    <property type="match status" value="2"/>
</dbReference>
<dbReference type="InterPro" id="IPR036910">
    <property type="entry name" value="HMG_box_dom_sf"/>
</dbReference>
<dbReference type="AlphaFoldDB" id="A0A9P5VKH3"/>
<name>A0A9P5VKH3_9FUNG</name>
<feature type="region of interest" description="Disordered" evidence="3">
    <location>
        <begin position="122"/>
        <end position="150"/>
    </location>
</feature>
<evidence type="ECO:0000256" key="2">
    <source>
        <dbReference type="PROSITE-ProRule" id="PRU00267"/>
    </source>
</evidence>
<dbReference type="SMART" id="SM00398">
    <property type="entry name" value="HMG"/>
    <property type="match status" value="2"/>
</dbReference>
<accession>A0A9P5VKH3</accession>
<protein>
    <submittedName>
        <fullName evidence="5">Exp1-like protein</fullName>
    </submittedName>
</protein>
<dbReference type="PANTHER" id="PTHR48112:SF22">
    <property type="entry name" value="MITOCHONDRIAL TRANSCRIPTION FACTOR A, ISOFORM B"/>
    <property type="match status" value="1"/>
</dbReference>
<sequence>MVKSAATPKPKKDDSLKASATKVKKEAASKVTKPKKVAAIAMPKRPSTPWNLFFMDHLEKVRAEGRAVVPTVEGAAASALWKELSPEQKQVYQDKYQANYAIFKQQTSDRLQELTPAEYNTENARRKALRDAGRKGLPSLKDPNAPKRPLSSFFRFAKDQRESGKYAHLPLKEQAKAFADAWGSATDDVKAHYTELARAATEQYKLEKASYDARI</sequence>
<dbReference type="Gene3D" id="1.10.30.10">
    <property type="entry name" value="High mobility group box domain"/>
    <property type="match status" value="2"/>
</dbReference>